<keyword evidence="3 4" id="KW-0663">Pyridoxal phosphate</keyword>
<reference evidence="7" key="2">
    <citation type="submission" date="2020-07" db="EMBL/GenBank/DDBJ databases">
        <authorList>
            <person name="Vera ALvarez R."/>
            <person name="Arias-Moreno D.M."/>
            <person name="Jimenez-Jacinto V."/>
            <person name="Jimenez-Bremont J.F."/>
            <person name="Swaminathan K."/>
            <person name="Moose S.P."/>
            <person name="Guerrero-Gonzalez M.L."/>
            <person name="Marino-Ramirez L."/>
            <person name="Landsman D."/>
            <person name="Rodriguez-Kessler M."/>
            <person name="Delgado-Sanchez P."/>
        </authorList>
    </citation>
    <scope>NUCLEOTIDE SEQUENCE</scope>
    <source>
        <tissue evidence="7">Cladode</tissue>
    </source>
</reference>
<evidence type="ECO:0000256" key="4">
    <source>
        <dbReference type="PIRNR" id="PIRNR000517"/>
    </source>
</evidence>
<reference evidence="7" key="1">
    <citation type="journal article" date="2013" name="J. Plant Res.">
        <title>Effect of fungi and light on seed germination of three Opuntia species from semiarid lands of central Mexico.</title>
        <authorList>
            <person name="Delgado-Sanchez P."/>
            <person name="Jimenez-Bremont J.F."/>
            <person name="Guerrero-Gonzalez Mde L."/>
            <person name="Flores J."/>
        </authorList>
    </citation>
    <scope>NUCLEOTIDE SEQUENCE</scope>
    <source>
        <tissue evidence="7">Cladode</tissue>
    </source>
</reference>
<evidence type="ECO:0000256" key="5">
    <source>
        <dbReference type="PIRSR" id="PIRSR000517-1"/>
    </source>
</evidence>
<dbReference type="PANTHER" id="PTHR45744:SF11">
    <property type="entry name" value="TYROSINE AMINOTRANSFERASE"/>
    <property type="match status" value="1"/>
</dbReference>
<feature type="modified residue" description="N6-(pyridoxal phosphate)lysine" evidence="5">
    <location>
        <position position="251"/>
    </location>
</feature>
<dbReference type="GO" id="GO:0006572">
    <property type="term" value="P:L-tyrosine catabolic process"/>
    <property type="evidence" value="ECO:0007669"/>
    <property type="project" value="TreeGrafter"/>
</dbReference>
<dbReference type="EMBL" id="GISG01043382">
    <property type="protein sequence ID" value="MBA4623569.1"/>
    <property type="molecule type" value="Transcribed_RNA"/>
</dbReference>
<protein>
    <recommendedName>
        <fullName evidence="6">Aminotransferase class I/classII large domain-containing protein</fullName>
    </recommendedName>
</protein>
<dbReference type="Gene3D" id="3.40.640.10">
    <property type="entry name" value="Type I PLP-dependent aspartate aminotransferase-like (Major domain)"/>
    <property type="match status" value="1"/>
</dbReference>
<sequence>MEKEVQKWRFKGNESITTASGITVRGVLNKLMENLNPEDDRQVLALGHGDPSHFPSFRTSPLAVDAIVDALRSFRFNCYGPTVGILPARRAVAEYLSRDLPYKLSEDDVFLTLGCTQAIEVALTVLSRPGANILLPRPGFPYYEARCAYIDLEARHFDLLPEQGWEVNLDAVEALADENTVAMVIINPGNPCGSVYSYKHLQKVAETARKLGILVIADEVYDHLTFGSNPFVPMGVFGSLVPVITLGSISKRWIVPGWRFGWLVTNDTQGILQLSGVVESVKGFLNISADPTTFIQGAVPQILEKTKEDFFSKIIDVLGRDADICYEKLEQIPYISCPHKPEGSMFVMVKLHLSQLDDILDDLDFCIKLAKEEKTIILPGVTVGLKNWLRITFALEPSALEEGLERLKSFCQRHAKAPPKSIVNSW</sequence>
<comment type="similarity">
    <text evidence="2 4">Belongs to the class-I pyridoxal-phosphate-dependent aminotransferase family.</text>
</comment>
<dbReference type="InterPro" id="IPR015422">
    <property type="entry name" value="PyrdxlP-dep_Trfase_small"/>
</dbReference>
<feature type="domain" description="Aminotransferase class I/classII large" evidence="6">
    <location>
        <begin position="42"/>
        <end position="407"/>
    </location>
</feature>
<dbReference type="InterPro" id="IPR004839">
    <property type="entry name" value="Aminotransferase_I/II_large"/>
</dbReference>
<evidence type="ECO:0000313" key="7">
    <source>
        <dbReference type="EMBL" id="MBA4623573.1"/>
    </source>
</evidence>
<dbReference type="GO" id="GO:0030170">
    <property type="term" value="F:pyridoxal phosphate binding"/>
    <property type="evidence" value="ECO:0007669"/>
    <property type="project" value="InterPro"/>
</dbReference>
<dbReference type="Pfam" id="PF00155">
    <property type="entry name" value="Aminotran_1_2"/>
    <property type="match status" value="1"/>
</dbReference>
<dbReference type="InterPro" id="IPR015424">
    <property type="entry name" value="PyrdxlP-dep_Trfase"/>
</dbReference>
<evidence type="ECO:0000256" key="2">
    <source>
        <dbReference type="ARBA" id="ARBA00007441"/>
    </source>
</evidence>
<dbReference type="InterPro" id="IPR015421">
    <property type="entry name" value="PyrdxlP-dep_Trfase_major"/>
</dbReference>
<dbReference type="GO" id="GO:0004838">
    <property type="term" value="F:L-tyrosine-2-oxoglutarate transaminase activity"/>
    <property type="evidence" value="ECO:0007669"/>
    <property type="project" value="TreeGrafter"/>
</dbReference>
<dbReference type="InterPro" id="IPR005958">
    <property type="entry name" value="TyrNic_aminoTrfase"/>
</dbReference>
<dbReference type="PIRSF" id="PIRSF000517">
    <property type="entry name" value="Tyr_transaminase"/>
    <property type="match status" value="1"/>
</dbReference>
<evidence type="ECO:0000259" key="6">
    <source>
        <dbReference type="Pfam" id="PF00155"/>
    </source>
</evidence>
<accession>A0A7C8YQ55</accession>
<dbReference type="FunFam" id="3.40.640.10:FF:000048">
    <property type="entry name" value="tyrosine aminotransferase"/>
    <property type="match status" value="1"/>
</dbReference>
<dbReference type="Gene3D" id="3.90.1150.10">
    <property type="entry name" value="Aspartate Aminotransferase, domain 1"/>
    <property type="match status" value="1"/>
</dbReference>
<dbReference type="NCBIfam" id="TIGR01265">
    <property type="entry name" value="tyr_nico_aTase"/>
    <property type="match status" value="1"/>
</dbReference>
<dbReference type="PANTHER" id="PTHR45744">
    <property type="entry name" value="TYROSINE AMINOTRANSFERASE"/>
    <property type="match status" value="1"/>
</dbReference>
<dbReference type="AlphaFoldDB" id="A0A7C8YQ55"/>
<comment type="cofactor">
    <cofactor evidence="1 4 5">
        <name>pyridoxal 5'-phosphate</name>
        <dbReference type="ChEBI" id="CHEBI:597326"/>
    </cofactor>
</comment>
<organism evidence="7">
    <name type="scientific">Opuntia streptacantha</name>
    <name type="common">Prickly pear cactus</name>
    <name type="synonym">Opuntia cardona</name>
    <dbReference type="NCBI Taxonomy" id="393608"/>
    <lineage>
        <taxon>Eukaryota</taxon>
        <taxon>Viridiplantae</taxon>
        <taxon>Streptophyta</taxon>
        <taxon>Embryophyta</taxon>
        <taxon>Tracheophyta</taxon>
        <taxon>Spermatophyta</taxon>
        <taxon>Magnoliopsida</taxon>
        <taxon>eudicotyledons</taxon>
        <taxon>Gunneridae</taxon>
        <taxon>Pentapetalae</taxon>
        <taxon>Caryophyllales</taxon>
        <taxon>Cactineae</taxon>
        <taxon>Cactaceae</taxon>
        <taxon>Opuntioideae</taxon>
        <taxon>Opuntia</taxon>
    </lineage>
</organism>
<dbReference type="SUPFAM" id="SSF53383">
    <property type="entry name" value="PLP-dependent transferases"/>
    <property type="match status" value="1"/>
</dbReference>
<dbReference type="FunFam" id="3.90.1150.10:FF:000040">
    <property type="entry name" value="Tyrosine aminotransferase"/>
    <property type="match status" value="1"/>
</dbReference>
<evidence type="ECO:0000256" key="3">
    <source>
        <dbReference type="ARBA" id="ARBA00022898"/>
    </source>
</evidence>
<evidence type="ECO:0000256" key="1">
    <source>
        <dbReference type="ARBA" id="ARBA00001933"/>
    </source>
</evidence>
<dbReference type="CDD" id="cd00609">
    <property type="entry name" value="AAT_like"/>
    <property type="match status" value="1"/>
</dbReference>
<dbReference type="EMBL" id="GISG01043386">
    <property type="protein sequence ID" value="MBA4623573.1"/>
    <property type="molecule type" value="Transcribed_RNA"/>
</dbReference>
<proteinExistence type="inferred from homology"/>
<name>A0A7C8YQ55_OPUST</name>